<evidence type="ECO:0000313" key="3">
    <source>
        <dbReference type="EMBL" id="MBR1135819.1"/>
    </source>
</evidence>
<keyword evidence="4" id="KW-1185">Reference proteome</keyword>
<feature type="chain" id="PRO_5045049428" evidence="2">
    <location>
        <begin position="25"/>
        <end position="101"/>
    </location>
</feature>
<dbReference type="RefSeq" id="WP_012044419.1">
    <property type="nucleotide sequence ID" value="NZ_JABFDP010000008.1"/>
</dbReference>
<sequence length="101" mass="10374">MQRTIKMAALAAATLVIGTAAASAQGYARYGDSMAWVPPAASTYDSEPVYGGAPARVFAPAPATWGRGYNGTNHPTPGSTQGDVGPDGNNNGTLTGVYRQW</sequence>
<evidence type="ECO:0000256" key="1">
    <source>
        <dbReference type="SAM" id="MobiDB-lite"/>
    </source>
</evidence>
<feature type="region of interest" description="Disordered" evidence="1">
    <location>
        <begin position="68"/>
        <end position="101"/>
    </location>
</feature>
<organism evidence="3 4">
    <name type="scientific">Bradyrhizobium denitrificans</name>
    <dbReference type="NCBI Taxonomy" id="2734912"/>
    <lineage>
        <taxon>Bacteria</taxon>
        <taxon>Pseudomonadati</taxon>
        <taxon>Pseudomonadota</taxon>
        <taxon>Alphaproteobacteria</taxon>
        <taxon>Hyphomicrobiales</taxon>
        <taxon>Nitrobacteraceae</taxon>
        <taxon>Bradyrhizobium</taxon>
    </lineage>
</organism>
<feature type="compositionally biased region" description="Polar residues" evidence="1">
    <location>
        <begin position="70"/>
        <end position="94"/>
    </location>
</feature>
<accession>A0ABS5G436</accession>
<evidence type="ECO:0000256" key="2">
    <source>
        <dbReference type="SAM" id="SignalP"/>
    </source>
</evidence>
<keyword evidence="2" id="KW-0732">Signal</keyword>
<feature type="signal peptide" evidence="2">
    <location>
        <begin position="1"/>
        <end position="24"/>
    </location>
</feature>
<name>A0ABS5G436_9BRAD</name>
<proteinExistence type="predicted"/>
<dbReference type="Proteomes" id="UP001314635">
    <property type="component" value="Unassembled WGS sequence"/>
</dbReference>
<dbReference type="EMBL" id="JAFCLK010000007">
    <property type="protein sequence ID" value="MBR1135819.1"/>
    <property type="molecule type" value="Genomic_DNA"/>
</dbReference>
<comment type="caution">
    <text evidence="3">The sequence shown here is derived from an EMBL/GenBank/DDBJ whole genome shotgun (WGS) entry which is preliminary data.</text>
</comment>
<protein>
    <submittedName>
        <fullName evidence="3">Uncharacterized protein</fullName>
    </submittedName>
</protein>
<gene>
    <name evidence="3" type="ORF">JQ619_08575</name>
</gene>
<evidence type="ECO:0000313" key="4">
    <source>
        <dbReference type="Proteomes" id="UP001314635"/>
    </source>
</evidence>
<reference evidence="4" key="1">
    <citation type="journal article" date="2021" name="ISME J.">
        <title>Evolutionary origin and ecological implication of a unique nif island in free-living Bradyrhizobium lineages.</title>
        <authorList>
            <person name="Tao J."/>
        </authorList>
    </citation>
    <scope>NUCLEOTIDE SEQUENCE [LARGE SCALE GENOMIC DNA]</scope>
    <source>
        <strain evidence="4">SZCCT0094</strain>
    </source>
</reference>